<keyword evidence="2" id="KW-0547">Nucleotide-binding</keyword>
<name>A0A849SH81_UNCEI</name>
<evidence type="ECO:0000256" key="2">
    <source>
        <dbReference type="ARBA" id="ARBA00022741"/>
    </source>
</evidence>
<dbReference type="Pfam" id="PF05157">
    <property type="entry name" value="MshEN"/>
    <property type="match status" value="1"/>
</dbReference>
<evidence type="ECO:0000259" key="5">
    <source>
        <dbReference type="Pfam" id="PF05157"/>
    </source>
</evidence>
<organism evidence="6 7">
    <name type="scientific">Eiseniibacteriota bacterium</name>
    <dbReference type="NCBI Taxonomy" id="2212470"/>
    <lineage>
        <taxon>Bacteria</taxon>
        <taxon>Candidatus Eiseniibacteriota</taxon>
    </lineage>
</organism>
<dbReference type="PANTHER" id="PTHR30258:SF1">
    <property type="entry name" value="PROTEIN TRANSPORT PROTEIN HOFB HOMOLOG"/>
    <property type="match status" value="1"/>
</dbReference>
<dbReference type="Proteomes" id="UP000580839">
    <property type="component" value="Unassembled WGS sequence"/>
</dbReference>
<dbReference type="SUPFAM" id="SSF52540">
    <property type="entry name" value="P-loop containing nucleoside triphosphate hydrolases"/>
    <property type="match status" value="1"/>
</dbReference>
<proteinExistence type="inferred from homology"/>
<comment type="caution">
    <text evidence="6">The sequence shown here is derived from an EMBL/GenBank/DDBJ whole genome shotgun (WGS) entry which is preliminary data.</text>
</comment>
<evidence type="ECO:0000256" key="1">
    <source>
        <dbReference type="ARBA" id="ARBA00006611"/>
    </source>
</evidence>
<dbReference type="GO" id="GO:0016887">
    <property type="term" value="F:ATP hydrolysis activity"/>
    <property type="evidence" value="ECO:0007669"/>
    <property type="project" value="TreeGrafter"/>
</dbReference>
<comment type="similarity">
    <text evidence="1">Belongs to the GSP E family.</text>
</comment>
<dbReference type="Gene3D" id="3.40.50.300">
    <property type="entry name" value="P-loop containing nucleotide triphosphate hydrolases"/>
    <property type="match status" value="1"/>
</dbReference>
<reference evidence="6 7" key="1">
    <citation type="submission" date="2020-04" db="EMBL/GenBank/DDBJ databases">
        <title>Metagenomic profiling of ammonia- and methane-oxidizing microorganisms in a Dutch drinking water treatment plant.</title>
        <authorList>
            <person name="Poghosyan L."/>
            <person name="Leucker S."/>
        </authorList>
    </citation>
    <scope>NUCLEOTIDE SEQUENCE [LARGE SCALE GENOMIC DNA]</scope>
    <source>
        <strain evidence="6">S-RSF-IL-03</strain>
    </source>
</reference>
<dbReference type="PANTHER" id="PTHR30258">
    <property type="entry name" value="TYPE II SECRETION SYSTEM PROTEIN GSPE-RELATED"/>
    <property type="match status" value="1"/>
</dbReference>
<keyword evidence="3" id="KW-0067">ATP-binding</keyword>
<evidence type="ECO:0000313" key="6">
    <source>
        <dbReference type="EMBL" id="NOT33916.1"/>
    </source>
</evidence>
<evidence type="ECO:0000313" key="7">
    <source>
        <dbReference type="Proteomes" id="UP000580839"/>
    </source>
</evidence>
<dbReference type="GO" id="GO:0005886">
    <property type="term" value="C:plasma membrane"/>
    <property type="evidence" value="ECO:0007669"/>
    <property type="project" value="TreeGrafter"/>
</dbReference>
<dbReference type="Gene3D" id="3.30.300.160">
    <property type="entry name" value="Type II secretion system, protein E, N-terminal domain"/>
    <property type="match status" value="1"/>
</dbReference>
<sequence length="521" mass="56554">MSQHAPSTSRYMTNILLEAGTVSEAAIEQAVMRQRETGRRIGETLIEMGVVTEQDIAWALSRQLGITYVDVTPEALDRDLIYEFQESILRRLNVVPLVRDGHGLTVAMADPLDEDCQAELTREARATITVCVATTTAIHAALDRVFGSRVARPHGYETPIEAEGLYDILWERSGVTFLLFHVSSALKRGIAELHFLPGGGQLHVYYREGRRLVRVASEPAPVLDYLLTRLEALGLTPLGDQHHLRAQLRCPLHAGFAFLDVSLLRSSNGIAVTMSPRPEFDQPPSLDSIGLDSGEIEALRELLHAQAGLVLVCGPPGSGTSTTLAALVDSTDARHARVLAFEPKPAAPLPQATRVHVPTVDALAMWEETVIAQNADLVLLDEVLKGDHVMQTLSPAGSGRLMLATTDWTDSFALLSFLSSTPRARVVLADRMLAIIQQRALRASTPRADSASDGTPAPHTAVLFEVLTASDLLREAIRSNADPARLRQVAIDNGFRSLATRVRDRVANGTLSAIDAARVLT</sequence>
<dbReference type="InterPro" id="IPR037257">
    <property type="entry name" value="T2SS_E_N_sf"/>
</dbReference>
<gene>
    <name evidence="6" type="primary">tadA</name>
    <name evidence="6" type="ORF">HOP12_07075</name>
</gene>
<accession>A0A849SH81</accession>
<feature type="domain" description="Bacterial type II secretion system protein E" evidence="4">
    <location>
        <begin position="181"/>
        <end position="512"/>
    </location>
</feature>
<dbReference type="SUPFAM" id="SSF160246">
    <property type="entry name" value="EspE N-terminal domain-like"/>
    <property type="match status" value="1"/>
</dbReference>
<dbReference type="InterPro" id="IPR027417">
    <property type="entry name" value="P-loop_NTPase"/>
</dbReference>
<dbReference type="AlphaFoldDB" id="A0A849SH81"/>
<dbReference type="Pfam" id="PF00437">
    <property type="entry name" value="T2SSE"/>
    <property type="match status" value="1"/>
</dbReference>
<evidence type="ECO:0000256" key="3">
    <source>
        <dbReference type="ARBA" id="ARBA00022840"/>
    </source>
</evidence>
<protein>
    <submittedName>
        <fullName evidence="6">Flp pilus assembly complex ATPase component TadA</fullName>
    </submittedName>
</protein>
<dbReference type="InterPro" id="IPR001482">
    <property type="entry name" value="T2SS/T4SS_dom"/>
</dbReference>
<evidence type="ECO:0000259" key="4">
    <source>
        <dbReference type="Pfam" id="PF00437"/>
    </source>
</evidence>
<dbReference type="InterPro" id="IPR007831">
    <property type="entry name" value="T2SS_GspE_N"/>
</dbReference>
<dbReference type="GO" id="GO:0005524">
    <property type="term" value="F:ATP binding"/>
    <property type="evidence" value="ECO:0007669"/>
    <property type="project" value="UniProtKB-KW"/>
</dbReference>
<dbReference type="EMBL" id="JABFRW010000079">
    <property type="protein sequence ID" value="NOT33916.1"/>
    <property type="molecule type" value="Genomic_DNA"/>
</dbReference>
<feature type="domain" description="Type II secretion system protein GspE N-terminal" evidence="5">
    <location>
        <begin position="64"/>
        <end position="150"/>
    </location>
</feature>